<comment type="caution">
    <text evidence="1">The sequence shown here is derived from an EMBL/GenBank/DDBJ whole genome shotgun (WGS) entry which is preliminary data.</text>
</comment>
<keyword evidence="2" id="KW-1185">Reference proteome</keyword>
<accession>A0A1X2J1M7</accession>
<dbReference type="AlphaFoldDB" id="A0A1X2J1M7"/>
<protein>
    <submittedName>
        <fullName evidence="1">Uncharacterized protein</fullName>
    </submittedName>
</protein>
<dbReference type="EMBL" id="MCGE01000001">
    <property type="protein sequence ID" value="ORZ25711.1"/>
    <property type="molecule type" value="Genomic_DNA"/>
</dbReference>
<organism evidence="1 2">
    <name type="scientific">Absidia repens</name>
    <dbReference type="NCBI Taxonomy" id="90262"/>
    <lineage>
        <taxon>Eukaryota</taxon>
        <taxon>Fungi</taxon>
        <taxon>Fungi incertae sedis</taxon>
        <taxon>Mucoromycota</taxon>
        <taxon>Mucoromycotina</taxon>
        <taxon>Mucoromycetes</taxon>
        <taxon>Mucorales</taxon>
        <taxon>Cunninghamellaceae</taxon>
        <taxon>Absidia</taxon>
    </lineage>
</organism>
<name>A0A1X2J1M7_9FUNG</name>
<sequence>MKAHLDQRLFNFPYDIDRSYHSNTTTTSTCGSHYLQVLHAPNRILPQQQAILATDDDGKIESRWYRTDVWGHYIYLKSKGQKSTASLCSTKNKTRSDIYNSRLTVIIDTLRYNSNHISFSDIAILPTAEQVATLCNSIKGRHVLPIYVPDLLDEGAYGAARLTCLKSDPFQETRILANEIHSLLKLQQNLHEDDDNYYRVTKLHGMEMDLFDDMELNGHMRSTAYLSASDNSHSAF</sequence>
<dbReference type="Proteomes" id="UP000193560">
    <property type="component" value="Unassembled WGS sequence"/>
</dbReference>
<gene>
    <name evidence="1" type="ORF">BCR42DRAFT_386317</name>
</gene>
<dbReference type="STRING" id="90262.A0A1X2J1M7"/>
<evidence type="ECO:0000313" key="2">
    <source>
        <dbReference type="Proteomes" id="UP000193560"/>
    </source>
</evidence>
<reference evidence="1 2" key="1">
    <citation type="submission" date="2016-07" db="EMBL/GenBank/DDBJ databases">
        <title>Pervasive Adenine N6-methylation of Active Genes in Fungi.</title>
        <authorList>
            <consortium name="DOE Joint Genome Institute"/>
            <person name="Mondo S.J."/>
            <person name="Dannebaum R.O."/>
            <person name="Kuo R.C."/>
            <person name="Labutti K."/>
            <person name="Haridas S."/>
            <person name="Kuo A."/>
            <person name="Salamov A."/>
            <person name="Ahrendt S.R."/>
            <person name="Lipzen A."/>
            <person name="Sullivan W."/>
            <person name="Andreopoulos W.B."/>
            <person name="Clum A."/>
            <person name="Lindquist E."/>
            <person name="Daum C."/>
            <person name="Ramamoorthy G.K."/>
            <person name="Gryganskyi A."/>
            <person name="Culley D."/>
            <person name="Magnuson J.K."/>
            <person name="James T.Y."/>
            <person name="O'Malley M.A."/>
            <person name="Stajich J.E."/>
            <person name="Spatafora J.W."/>
            <person name="Visel A."/>
            <person name="Grigoriev I.V."/>
        </authorList>
    </citation>
    <scope>NUCLEOTIDE SEQUENCE [LARGE SCALE GENOMIC DNA]</scope>
    <source>
        <strain evidence="1 2">NRRL 1336</strain>
    </source>
</reference>
<proteinExistence type="predicted"/>
<evidence type="ECO:0000313" key="1">
    <source>
        <dbReference type="EMBL" id="ORZ25711.1"/>
    </source>
</evidence>